<gene>
    <name evidence="1" type="ORF">G6F51_008446</name>
</gene>
<dbReference type="EMBL" id="JAANIT010001386">
    <property type="protein sequence ID" value="KAG1540569.1"/>
    <property type="molecule type" value="Genomic_DNA"/>
</dbReference>
<dbReference type="Proteomes" id="UP000717996">
    <property type="component" value="Unassembled WGS sequence"/>
</dbReference>
<protein>
    <submittedName>
        <fullName evidence="1">Uncharacterized protein</fullName>
    </submittedName>
</protein>
<evidence type="ECO:0000313" key="2">
    <source>
        <dbReference type="Proteomes" id="UP000717996"/>
    </source>
</evidence>
<proteinExistence type="predicted"/>
<reference evidence="1" key="1">
    <citation type="journal article" date="2020" name="Microb. Genom.">
        <title>Genetic diversity of clinical and environmental Mucorales isolates obtained from an investigation of mucormycosis cases among solid organ transplant recipients.</title>
        <authorList>
            <person name="Nguyen M.H."/>
            <person name="Kaul D."/>
            <person name="Muto C."/>
            <person name="Cheng S.J."/>
            <person name="Richter R.A."/>
            <person name="Bruno V.M."/>
            <person name="Liu G."/>
            <person name="Beyhan S."/>
            <person name="Sundermann A.J."/>
            <person name="Mounaud S."/>
            <person name="Pasculle A.W."/>
            <person name="Nierman W.C."/>
            <person name="Driscoll E."/>
            <person name="Cumbie R."/>
            <person name="Clancy C.J."/>
            <person name="Dupont C.L."/>
        </authorList>
    </citation>
    <scope>NUCLEOTIDE SEQUENCE</scope>
    <source>
        <strain evidence="1">GL16</strain>
    </source>
</reference>
<evidence type="ECO:0000313" key="1">
    <source>
        <dbReference type="EMBL" id="KAG1540569.1"/>
    </source>
</evidence>
<organism evidence="1 2">
    <name type="scientific">Rhizopus oryzae</name>
    <name type="common">Mucormycosis agent</name>
    <name type="synonym">Rhizopus arrhizus var. delemar</name>
    <dbReference type="NCBI Taxonomy" id="64495"/>
    <lineage>
        <taxon>Eukaryota</taxon>
        <taxon>Fungi</taxon>
        <taxon>Fungi incertae sedis</taxon>
        <taxon>Mucoromycota</taxon>
        <taxon>Mucoromycotina</taxon>
        <taxon>Mucoromycetes</taxon>
        <taxon>Mucorales</taxon>
        <taxon>Mucorineae</taxon>
        <taxon>Rhizopodaceae</taxon>
        <taxon>Rhizopus</taxon>
    </lineage>
</organism>
<comment type="caution">
    <text evidence="1">The sequence shown here is derived from an EMBL/GenBank/DDBJ whole genome shotgun (WGS) entry which is preliminary data.</text>
</comment>
<dbReference type="AlphaFoldDB" id="A0A9P6Y6H4"/>
<name>A0A9P6Y6H4_RHIOR</name>
<accession>A0A9P6Y6H4</accession>
<sequence>MVLLPNITKPSDRVDLHTTAPNAAQPVIIETTYWGVSQSPVNIFFDVTCRRESDCDLYKLAFYQLKEYMDLVVRKSRPNRFLEVNFNIEKFRILACNDGLKFDNGLVVIRPGSIIKRVTLQRLPCFHDVGIVTDSDTDVFLGSGYAVLDCSPSPNQTDPFLESTHTIEWIDPASSEGLSSIFIHAYWKDMPTYSNPTSSALPGVTPPIAESNTDITGSTAMASNSLSVDMFSNALNANDDGECSDPFNASTGLLKDPLPTSYIQLIREVFESTNRSIYASPVKGTEDFESSTSGDTIILTGLTQLTELRAELDITHDLIDTCSDEDVPDPSSIIKDTKGSSAFIDRRVLPSTLLGSQQENRNSKFSHTNGQIAPFHILVVYAPASSPRDRQKLFNTLLAFQQPSSYDPDSRVDRMTIAGDFSNTLKSQALPSRSSVPSKWLHSSDSILKMCRKAYTIVNADVAFLNFAWTDHALLQMTLKTNFQLNTGPGIWRANPIYAGIKEYRQQLANMLTTLYNQEIENSSLAPQDF</sequence>